<organism evidence="2 3">
    <name type="scientific">Kingdonia uniflora</name>
    <dbReference type="NCBI Taxonomy" id="39325"/>
    <lineage>
        <taxon>Eukaryota</taxon>
        <taxon>Viridiplantae</taxon>
        <taxon>Streptophyta</taxon>
        <taxon>Embryophyta</taxon>
        <taxon>Tracheophyta</taxon>
        <taxon>Spermatophyta</taxon>
        <taxon>Magnoliopsida</taxon>
        <taxon>Ranunculales</taxon>
        <taxon>Circaeasteraceae</taxon>
        <taxon>Kingdonia</taxon>
    </lineage>
</organism>
<keyword evidence="1" id="KW-0812">Transmembrane</keyword>
<proteinExistence type="predicted"/>
<dbReference type="EMBL" id="JACGCM010000601">
    <property type="protein sequence ID" value="KAF6170173.1"/>
    <property type="molecule type" value="Genomic_DNA"/>
</dbReference>
<keyword evidence="3" id="KW-1185">Reference proteome</keyword>
<gene>
    <name evidence="2" type="ORF">GIB67_038706</name>
</gene>
<dbReference type="Proteomes" id="UP000541444">
    <property type="component" value="Unassembled WGS sequence"/>
</dbReference>
<comment type="caution">
    <text evidence="2">The sequence shown here is derived from an EMBL/GenBank/DDBJ whole genome shotgun (WGS) entry which is preliminary data.</text>
</comment>
<reference evidence="2 3" key="1">
    <citation type="journal article" date="2020" name="IScience">
        <title>Genome Sequencing of the Endangered Kingdonia uniflora (Circaeasteraceae, Ranunculales) Reveals Potential Mechanisms of Evolutionary Specialization.</title>
        <authorList>
            <person name="Sun Y."/>
            <person name="Deng T."/>
            <person name="Zhang A."/>
            <person name="Moore M.J."/>
            <person name="Landis J.B."/>
            <person name="Lin N."/>
            <person name="Zhang H."/>
            <person name="Zhang X."/>
            <person name="Huang J."/>
            <person name="Zhang X."/>
            <person name="Sun H."/>
            <person name="Wang H."/>
        </authorList>
    </citation>
    <scope>NUCLEOTIDE SEQUENCE [LARGE SCALE GENOMIC DNA]</scope>
    <source>
        <strain evidence="2">TB1705</strain>
        <tissue evidence="2">Leaf</tissue>
    </source>
</reference>
<dbReference type="AlphaFoldDB" id="A0A7J7NSV1"/>
<sequence length="71" mass="8554">MLTVLTLWVYLPTAAYEYTFFHFWNLVVIIILCKLGTLARYMISYFPAHVIFYKGHEAICLVFISRYRWLI</sequence>
<keyword evidence="1" id="KW-1133">Transmembrane helix</keyword>
<evidence type="ECO:0000313" key="3">
    <source>
        <dbReference type="Proteomes" id="UP000541444"/>
    </source>
</evidence>
<evidence type="ECO:0000313" key="2">
    <source>
        <dbReference type="EMBL" id="KAF6170173.1"/>
    </source>
</evidence>
<accession>A0A7J7NSV1</accession>
<keyword evidence="1" id="KW-0472">Membrane</keyword>
<feature type="transmembrane region" description="Helical" evidence="1">
    <location>
        <begin position="20"/>
        <end position="43"/>
    </location>
</feature>
<evidence type="ECO:0000256" key="1">
    <source>
        <dbReference type="SAM" id="Phobius"/>
    </source>
</evidence>
<name>A0A7J7NSV1_9MAGN</name>
<protein>
    <submittedName>
        <fullName evidence="2">Uncharacterized protein</fullName>
    </submittedName>
</protein>